<gene>
    <name evidence="2" type="ORF">OG549_37645</name>
</gene>
<dbReference type="SUPFAM" id="SSF51445">
    <property type="entry name" value="(Trans)glycosidases"/>
    <property type="match status" value="1"/>
</dbReference>
<protein>
    <submittedName>
        <fullName evidence="2">Helix-turn-helix domain-containing protein</fullName>
    </submittedName>
</protein>
<name>A0AAU2VGV5_9ACTN</name>
<proteinExistence type="predicted"/>
<dbReference type="AlphaFoldDB" id="A0AAU2VGV5"/>
<feature type="region of interest" description="Disordered" evidence="1">
    <location>
        <begin position="184"/>
        <end position="215"/>
    </location>
</feature>
<dbReference type="Pfam" id="PF13560">
    <property type="entry name" value="HTH_31"/>
    <property type="match status" value="1"/>
</dbReference>
<sequence>MSLTALKDRSGLSYAQLAARCWLSASTVHRYCQGKVVPAEFGTVEGIALACGADRAEVDDLYALWCQANSGPPAPDPRPEPPARHPVAQAPGTGVRRRSAPRRHRRWAAVLCALFLVADWSVLDRLVDAAGRAPLPVLYTFGGTPGWAAPNAPPGPYGDGSRTAPPDDLADWDQFVRASRELCVRQQHRQDPARRTSRTGGSGTLGRRPRPDLHGIRALGRYGHGMPASLTPHRQGLALAMLATRRDEASTGSPS</sequence>
<feature type="region of interest" description="Disordered" evidence="1">
    <location>
        <begin position="150"/>
        <end position="169"/>
    </location>
</feature>
<dbReference type="InterPro" id="IPR001387">
    <property type="entry name" value="Cro/C1-type_HTH"/>
</dbReference>
<dbReference type="Gene3D" id="3.20.20.80">
    <property type="entry name" value="Glycosidases"/>
    <property type="match status" value="1"/>
</dbReference>
<reference evidence="2" key="1">
    <citation type="submission" date="2022-10" db="EMBL/GenBank/DDBJ databases">
        <title>The complete genomes of actinobacterial strains from the NBC collection.</title>
        <authorList>
            <person name="Joergensen T.S."/>
            <person name="Alvarez Arevalo M."/>
            <person name="Sterndorff E.B."/>
            <person name="Faurdal D."/>
            <person name="Vuksanovic O."/>
            <person name="Mourched A.-S."/>
            <person name="Charusanti P."/>
            <person name="Shaw S."/>
            <person name="Blin K."/>
            <person name="Weber T."/>
        </authorList>
    </citation>
    <scope>NUCLEOTIDE SEQUENCE</scope>
    <source>
        <strain evidence="2">NBC_00003</strain>
    </source>
</reference>
<dbReference type="CDD" id="cd00093">
    <property type="entry name" value="HTH_XRE"/>
    <property type="match status" value="1"/>
</dbReference>
<evidence type="ECO:0000313" key="2">
    <source>
        <dbReference type="EMBL" id="WTW66728.1"/>
    </source>
</evidence>
<organism evidence="2">
    <name type="scientific">Streptomyces sp. NBC_00003</name>
    <dbReference type="NCBI Taxonomy" id="2903608"/>
    <lineage>
        <taxon>Bacteria</taxon>
        <taxon>Bacillati</taxon>
        <taxon>Actinomycetota</taxon>
        <taxon>Actinomycetes</taxon>
        <taxon>Kitasatosporales</taxon>
        <taxon>Streptomycetaceae</taxon>
        <taxon>Streptomyces</taxon>
    </lineage>
</organism>
<feature type="compositionally biased region" description="Basic and acidic residues" evidence="1">
    <location>
        <begin position="184"/>
        <end position="194"/>
    </location>
</feature>
<dbReference type="InterPro" id="IPR017853">
    <property type="entry name" value="GH"/>
</dbReference>
<evidence type="ECO:0000256" key="1">
    <source>
        <dbReference type="SAM" id="MobiDB-lite"/>
    </source>
</evidence>
<dbReference type="EMBL" id="CP108318">
    <property type="protein sequence ID" value="WTW66728.1"/>
    <property type="molecule type" value="Genomic_DNA"/>
</dbReference>
<accession>A0AAU2VGV5</accession>
<feature type="region of interest" description="Disordered" evidence="1">
    <location>
        <begin position="71"/>
        <end position="99"/>
    </location>
</feature>